<accession>A0ABW6SG58</accession>
<evidence type="ECO:0008006" key="4">
    <source>
        <dbReference type="Google" id="ProtNLM"/>
    </source>
</evidence>
<dbReference type="EMBL" id="JBIAQY010000045">
    <property type="protein sequence ID" value="MFF3575250.1"/>
    <property type="molecule type" value="Genomic_DNA"/>
</dbReference>
<feature type="compositionally biased region" description="Low complexity" evidence="1">
    <location>
        <begin position="113"/>
        <end position="135"/>
    </location>
</feature>
<dbReference type="RefSeq" id="WP_051193025.1">
    <property type="nucleotide sequence ID" value="NZ_JBIAQY010000045.1"/>
</dbReference>
<sequence>MSVAAGAVKMLQATASATVQGVEAAGGAVVGAMTGAARGTVEGAVSGARNGIDVPTATVLGVVAAGVTGLVDWPLAAAAGGVAGAAYLLRRARTEPETQGPAEKPKPRKSPPRKSSSSKSSPSKSARQKQSSAGSRRARTAAR</sequence>
<evidence type="ECO:0000256" key="1">
    <source>
        <dbReference type="SAM" id="MobiDB-lite"/>
    </source>
</evidence>
<comment type="caution">
    <text evidence="2">The sequence shown here is derived from an EMBL/GenBank/DDBJ whole genome shotgun (WGS) entry which is preliminary data.</text>
</comment>
<feature type="region of interest" description="Disordered" evidence="1">
    <location>
        <begin position="93"/>
        <end position="143"/>
    </location>
</feature>
<organism evidence="2 3">
    <name type="scientific">Nocardia jiangxiensis</name>
    <dbReference type="NCBI Taxonomy" id="282685"/>
    <lineage>
        <taxon>Bacteria</taxon>
        <taxon>Bacillati</taxon>
        <taxon>Actinomycetota</taxon>
        <taxon>Actinomycetes</taxon>
        <taxon>Mycobacteriales</taxon>
        <taxon>Nocardiaceae</taxon>
        <taxon>Nocardia</taxon>
    </lineage>
</organism>
<name>A0ABW6SG58_9NOCA</name>
<protein>
    <recommendedName>
        <fullName evidence="4">Transmembrane protein</fullName>
    </recommendedName>
</protein>
<reference evidence="2 3" key="1">
    <citation type="submission" date="2024-10" db="EMBL/GenBank/DDBJ databases">
        <title>The Natural Products Discovery Center: Release of the First 8490 Sequenced Strains for Exploring Actinobacteria Biosynthetic Diversity.</title>
        <authorList>
            <person name="Kalkreuter E."/>
            <person name="Kautsar S.A."/>
            <person name="Yang D."/>
            <person name="Bader C.D."/>
            <person name="Teijaro C.N."/>
            <person name="Fluegel L."/>
            <person name="Davis C.M."/>
            <person name="Simpson J.R."/>
            <person name="Lauterbach L."/>
            <person name="Steele A.D."/>
            <person name="Gui C."/>
            <person name="Meng S."/>
            <person name="Li G."/>
            <person name="Viehrig K."/>
            <person name="Ye F."/>
            <person name="Su P."/>
            <person name="Kiefer A.F."/>
            <person name="Nichols A."/>
            <person name="Cepeda A.J."/>
            <person name="Yan W."/>
            <person name="Fan B."/>
            <person name="Jiang Y."/>
            <person name="Adhikari A."/>
            <person name="Zheng C.-J."/>
            <person name="Schuster L."/>
            <person name="Cowan T.M."/>
            <person name="Smanski M.J."/>
            <person name="Chevrette M.G."/>
            <person name="De Carvalho L.P.S."/>
            <person name="Shen B."/>
        </authorList>
    </citation>
    <scope>NUCLEOTIDE SEQUENCE [LARGE SCALE GENOMIC DNA]</scope>
    <source>
        <strain evidence="2 3">NPDC002593</strain>
    </source>
</reference>
<evidence type="ECO:0000313" key="2">
    <source>
        <dbReference type="EMBL" id="MFF3575250.1"/>
    </source>
</evidence>
<proteinExistence type="predicted"/>
<keyword evidence="3" id="KW-1185">Reference proteome</keyword>
<evidence type="ECO:0000313" key="3">
    <source>
        <dbReference type="Proteomes" id="UP001601992"/>
    </source>
</evidence>
<dbReference type="Proteomes" id="UP001601992">
    <property type="component" value="Unassembled WGS sequence"/>
</dbReference>
<gene>
    <name evidence="2" type="ORF">ACFYXQ_46730</name>
</gene>